<accession>A0A2N7VEC6</accession>
<name>A0A2N7VEC6_9BURK</name>
<dbReference type="EMBL" id="PNYA01000031">
    <property type="protein sequence ID" value="PMS15509.1"/>
    <property type="molecule type" value="Genomic_DNA"/>
</dbReference>
<proteinExistence type="predicted"/>
<dbReference type="PROSITE" id="PS51257">
    <property type="entry name" value="PROKAR_LIPOPROTEIN"/>
    <property type="match status" value="1"/>
</dbReference>
<feature type="domain" description="eCIS core" evidence="1">
    <location>
        <begin position="80"/>
        <end position="144"/>
    </location>
</feature>
<dbReference type="InterPro" id="IPR025295">
    <property type="entry name" value="eCIS_core_dom"/>
</dbReference>
<evidence type="ECO:0000313" key="2">
    <source>
        <dbReference type="EMBL" id="PMS15509.1"/>
    </source>
</evidence>
<comment type="caution">
    <text evidence="2">The sequence shown here is derived from an EMBL/GenBank/DDBJ whole genome shotgun (WGS) entry which is preliminary data.</text>
</comment>
<dbReference type="Pfam" id="PF13699">
    <property type="entry name" value="eCIS_core"/>
    <property type="match status" value="1"/>
</dbReference>
<protein>
    <recommendedName>
        <fullName evidence="1">eCIS core domain-containing protein</fullName>
    </recommendedName>
</protein>
<evidence type="ECO:0000259" key="1">
    <source>
        <dbReference type="Pfam" id="PF13699"/>
    </source>
</evidence>
<dbReference type="AlphaFoldDB" id="A0A2N7VEC6"/>
<evidence type="ECO:0000313" key="3">
    <source>
        <dbReference type="Proteomes" id="UP000235616"/>
    </source>
</evidence>
<reference evidence="2 3" key="1">
    <citation type="submission" date="2018-01" db="EMBL/GenBank/DDBJ databases">
        <title>Whole genome analyses suggest that Burkholderia sensu lato contains two further novel genera in the rhizoxinica-symbiotica group Mycetohabitans gen. nov., and Trinickia gen. nov.: implications for the evolution of diazotrophy and nodulation in the Burkholderiaceae.</title>
        <authorList>
            <person name="Estrada-de los Santos P."/>
            <person name="Palmer M."/>
            <person name="Chavez-Ramirez B."/>
            <person name="Beukes C."/>
            <person name="Steenkamp E.T."/>
            <person name="Hirsch A.M."/>
            <person name="Manyaka P."/>
            <person name="Maluk M."/>
            <person name="Lafos M."/>
            <person name="Crook M."/>
            <person name="Gross E."/>
            <person name="Simon M.F."/>
            <person name="Bueno dos Reis Junior F."/>
            <person name="Poole P.S."/>
            <person name="Venter S.N."/>
            <person name="James E.K."/>
        </authorList>
    </citation>
    <scope>NUCLEOTIDE SEQUENCE [LARGE SCALE GENOMIC DNA]</scope>
    <source>
        <strain evidence="2 3">GIMN1.004</strain>
    </source>
</reference>
<organism evidence="2 3">
    <name type="scientific">Trinickia dabaoshanensis</name>
    <dbReference type="NCBI Taxonomy" id="564714"/>
    <lineage>
        <taxon>Bacteria</taxon>
        <taxon>Pseudomonadati</taxon>
        <taxon>Pseudomonadota</taxon>
        <taxon>Betaproteobacteria</taxon>
        <taxon>Burkholderiales</taxon>
        <taxon>Burkholderiaceae</taxon>
        <taxon>Trinickia</taxon>
    </lineage>
</organism>
<gene>
    <name evidence="2" type="ORF">C0Z18_27130</name>
</gene>
<dbReference type="Proteomes" id="UP000235616">
    <property type="component" value="Unassembled WGS sequence"/>
</dbReference>
<sequence length="638" mass="69345">MVSQRSTPAIPSKLSTVIAHCSTIAACVGARRMCCPDSHKVADSSFALAGALGHTRARGIQMMKSTKNISEVHRARVRSREIQHWFGVDFSGTTIRRSALPSRLGMWGLAVGRDVLLAHDAPSVETREGLRLLAHELAHTLQHRILAAPSEGPVLLEDPELEAGADRFADAVVATLCDGVAPDFSVVPSAPGPAPLSKGSYLQAAFRHKFEFIPATAVPAKWAFLVAKISTVFDAYAREKHAQAAIDYETMKNKLATGGNAHPILHSYEKAHLQHGKDWHDLADKLLKRCPGQIQFSKDPWSVDLMRDDSVQIFARHSTERGVQSTLVVLGSVAFGSARFRPIAVQPAGARSTVVERVAEPGKHYIYAPNTDTFVRRFVARGLNQSDALNLDLSQDLQAPHTGKAQAREIYSSAQSSRHRVLEGVALLTSQQLLSHTRGWQKRFISTGVSNRPALSTRGLPFSSVFGAVTIDLAMVDPLTIFPLNSHLAAERLLGGRVTALNVVNARAAQPGGSRTLRDEEFLAMRDVLRTRELVIAGTVPHAAIRAQRQVGVVLGIAGKGGPTGRHPAHAIPVDQWSSSEERLAYPWLRPGGRGSMWWWFAAYATPTLANEAAKNLHRNVERHIFGTYAPVCPTGTS</sequence>
<keyword evidence="3" id="KW-1185">Reference proteome</keyword>